<dbReference type="GO" id="GO:0015648">
    <property type="term" value="F:lipid-linked peptidoglycan transporter activity"/>
    <property type="evidence" value="ECO:0007669"/>
    <property type="project" value="TreeGrafter"/>
</dbReference>
<dbReference type="NCBIfam" id="TIGR02614">
    <property type="entry name" value="ftsW"/>
    <property type="match status" value="1"/>
</dbReference>
<gene>
    <name evidence="8" type="primary">ftsW</name>
    <name evidence="8" type="ORF">EDM56_29705</name>
</gene>
<dbReference type="RefSeq" id="WP_122921539.1">
    <property type="nucleotide sequence ID" value="NZ_RHHQ01000029.1"/>
</dbReference>
<evidence type="ECO:0000256" key="6">
    <source>
        <dbReference type="ARBA" id="ARBA00023136"/>
    </source>
</evidence>
<evidence type="ECO:0000256" key="3">
    <source>
        <dbReference type="ARBA" id="ARBA00022692"/>
    </source>
</evidence>
<feature type="transmembrane region" description="Helical" evidence="7">
    <location>
        <begin position="175"/>
        <end position="192"/>
    </location>
</feature>
<dbReference type="GO" id="GO:0008360">
    <property type="term" value="P:regulation of cell shape"/>
    <property type="evidence" value="ECO:0007669"/>
    <property type="project" value="UniProtKB-KW"/>
</dbReference>
<keyword evidence="6 7" id="KW-0472">Membrane</keyword>
<dbReference type="OrthoDB" id="9812661at2"/>
<feature type="transmembrane region" description="Helical" evidence="7">
    <location>
        <begin position="312"/>
        <end position="337"/>
    </location>
</feature>
<sequence length="384" mass="41640">MKSRGVPDFFLLFLAILLVGFGILMVLSASSIFAHTGIYTSKGCDYCKGDELYFVKRQVMFLGVGIIGMLFAMNMPFAFYKRNFLLICFVCLFLLVIVLIPGIGKLANGARSWIPLGGFNMQPSEFAKIGITIYLAAIISKKGDRFLSFKSGLFPALVVIGIFFLLIAIEPDMGGAAILLGTAGVVLICGGANLAHLFMLTVPPFTLFFIGYIMTKGHALDRLLSYRDPWSDPLYKGYQLTQSFMAIARGGMNGTGYGKGIQKYLYLPEAHTDFIFSVIAEEFGFIGTSLFLLVFLAFILRGVHICLRSKDMFASLAGIGVITMITIQAVINIGGATGALPISGVPLPFISYGGSSLLVCMIGTGILLNVSREVNRQKNLDNHG</sequence>
<dbReference type="EMBL" id="RHHQ01000029">
    <property type="protein sequence ID" value="RNB79214.1"/>
    <property type="molecule type" value="Genomic_DNA"/>
</dbReference>
<keyword evidence="3 7" id="KW-0812">Transmembrane</keyword>
<dbReference type="PANTHER" id="PTHR30474">
    <property type="entry name" value="CELL CYCLE PROTEIN"/>
    <property type="match status" value="1"/>
</dbReference>
<evidence type="ECO:0000256" key="1">
    <source>
        <dbReference type="ARBA" id="ARBA00004651"/>
    </source>
</evidence>
<dbReference type="GO" id="GO:0005886">
    <property type="term" value="C:plasma membrane"/>
    <property type="evidence" value="ECO:0007669"/>
    <property type="project" value="UniProtKB-SubCell"/>
</dbReference>
<comment type="caution">
    <text evidence="8">The sequence shown here is derived from an EMBL/GenBank/DDBJ whole genome shotgun (WGS) entry which is preliminary data.</text>
</comment>
<organism evidence="8 9">
    <name type="scientific">Brevibacillus fluminis</name>
    <dbReference type="NCBI Taxonomy" id="511487"/>
    <lineage>
        <taxon>Bacteria</taxon>
        <taxon>Bacillati</taxon>
        <taxon>Bacillota</taxon>
        <taxon>Bacilli</taxon>
        <taxon>Bacillales</taxon>
        <taxon>Paenibacillaceae</taxon>
        <taxon>Brevibacillus</taxon>
    </lineage>
</organism>
<evidence type="ECO:0000313" key="9">
    <source>
        <dbReference type="Proteomes" id="UP000271031"/>
    </source>
</evidence>
<comment type="subcellular location">
    <subcellularLocation>
        <location evidence="1">Cell membrane</location>
        <topology evidence="1">Multi-pass membrane protein</topology>
    </subcellularLocation>
</comment>
<feature type="transmembrane region" description="Helical" evidence="7">
    <location>
        <begin position="349"/>
        <end position="370"/>
    </location>
</feature>
<evidence type="ECO:0000256" key="5">
    <source>
        <dbReference type="ARBA" id="ARBA00022989"/>
    </source>
</evidence>
<dbReference type="GO" id="GO:0009252">
    <property type="term" value="P:peptidoglycan biosynthetic process"/>
    <property type="evidence" value="ECO:0007669"/>
    <property type="project" value="InterPro"/>
</dbReference>
<keyword evidence="5 7" id="KW-1133">Transmembrane helix</keyword>
<dbReference type="Pfam" id="PF01098">
    <property type="entry name" value="FTSW_RODA_SPOVE"/>
    <property type="match status" value="1"/>
</dbReference>
<dbReference type="InterPro" id="IPR018365">
    <property type="entry name" value="Cell_cycle_FtsW-rel_CS"/>
</dbReference>
<dbReference type="Proteomes" id="UP000271031">
    <property type="component" value="Unassembled WGS sequence"/>
</dbReference>
<evidence type="ECO:0000256" key="2">
    <source>
        <dbReference type="ARBA" id="ARBA00022475"/>
    </source>
</evidence>
<evidence type="ECO:0000256" key="7">
    <source>
        <dbReference type="SAM" id="Phobius"/>
    </source>
</evidence>
<feature type="transmembrane region" description="Helical" evidence="7">
    <location>
        <begin position="274"/>
        <end position="300"/>
    </location>
</feature>
<name>A0A3M8CU11_9BACL</name>
<keyword evidence="9" id="KW-1185">Reference proteome</keyword>
<keyword evidence="4" id="KW-0133">Cell shape</keyword>
<feature type="transmembrane region" description="Helical" evidence="7">
    <location>
        <begin position="123"/>
        <end position="140"/>
    </location>
</feature>
<keyword evidence="2" id="KW-1003">Cell membrane</keyword>
<accession>A0A3M8CU11</accession>
<dbReference type="AlphaFoldDB" id="A0A3M8CU11"/>
<feature type="transmembrane region" description="Helical" evidence="7">
    <location>
        <begin position="152"/>
        <end position="169"/>
    </location>
</feature>
<reference evidence="8 9" key="1">
    <citation type="submission" date="2018-10" db="EMBL/GenBank/DDBJ databases">
        <title>Phylogenomics of Brevibacillus.</title>
        <authorList>
            <person name="Dunlap C."/>
        </authorList>
    </citation>
    <scope>NUCLEOTIDE SEQUENCE [LARGE SCALE GENOMIC DNA]</scope>
    <source>
        <strain evidence="8 9">JCM 15716</strain>
    </source>
</reference>
<evidence type="ECO:0000313" key="8">
    <source>
        <dbReference type="EMBL" id="RNB79214.1"/>
    </source>
</evidence>
<proteinExistence type="predicted"/>
<feature type="transmembrane region" description="Helical" evidence="7">
    <location>
        <begin position="197"/>
        <end position="215"/>
    </location>
</feature>
<feature type="transmembrane region" description="Helical" evidence="7">
    <location>
        <begin position="58"/>
        <end position="77"/>
    </location>
</feature>
<dbReference type="InterPro" id="IPR013437">
    <property type="entry name" value="FtsW"/>
</dbReference>
<dbReference type="GO" id="GO:0051301">
    <property type="term" value="P:cell division"/>
    <property type="evidence" value="ECO:0007669"/>
    <property type="project" value="InterPro"/>
</dbReference>
<protein>
    <submittedName>
        <fullName evidence="8">Putative lipid II flippase FtsW</fullName>
    </submittedName>
</protein>
<dbReference type="GO" id="GO:0032153">
    <property type="term" value="C:cell division site"/>
    <property type="evidence" value="ECO:0007669"/>
    <property type="project" value="TreeGrafter"/>
</dbReference>
<evidence type="ECO:0000256" key="4">
    <source>
        <dbReference type="ARBA" id="ARBA00022960"/>
    </source>
</evidence>
<dbReference type="PROSITE" id="PS00428">
    <property type="entry name" value="FTSW_RODA_SPOVE"/>
    <property type="match status" value="1"/>
</dbReference>
<feature type="transmembrane region" description="Helical" evidence="7">
    <location>
        <begin position="84"/>
        <end position="103"/>
    </location>
</feature>
<dbReference type="PANTHER" id="PTHR30474:SF13">
    <property type="entry name" value="STAGE V SPORULATION PROTEIN E"/>
    <property type="match status" value="1"/>
</dbReference>
<dbReference type="InterPro" id="IPR001182">
    <property type="entry name" value="FtsW/RodA"/>
</dbReference>